<dbReference type="OrthoDB" id="118811at2"/>
<name>A0A1Q9AUP6_9HYPH</name>
<gene>
    <name evidence="2" type="ORF">BJF93_04185</name>
</gene>
<evidence type="ECO:0000259" key="1">
    <source>
        <dbReference type="Pfam" id="PF07812"/>
    </source>
</evidence>
<evidence type="ECO:0000313" key="2">
    <source>
        <dbReference type="EMBL" id="OLP59124.1"/>
    </source>
</evidence>
<comment type="caution">
    <text evidence="2">The sequence shown here is derived from an EMBL/GenBank/DDBJ whole genome shotgun (WGS) entry which is preliminary data.</text>
</comment>
<feature type="domain" description="TfuA-like core" evidence="1">
    <location>
        <begin position="46"/>
        <end position="165"/>
    </location>
</feature>
<dbReference type="AlphaFoldDB" id="A0A1Q9AUP6"/>
<dbReference type="RefSeq" id="WP_075628467.1">
    <property type="nucleotide sequence ID" value="NZ_FOAM01000004.1"/>
</dbReference>
<dbReference type="Proteomes" id="UP000186364">
    <property type="component" value="Unassembled WGS sequence"/>
</dbReference>
<evidence type="ECO:0000313" key="3">
    <source>
        <dbReference type="Proteomes" id="UP000186364"/>
    </source>
</evidence>
<keyword evidence="3" id="KW-1185">Reference proteome</keyword>
<accession>A0A1Q9AUP6</accession>
<proteinExistence type="predicted"/>
<sequence>MKVMFVGPTVPDARRLGLDLDLRAPVLQGDVRRAVDEGASIIGLIDGGFEYTAPVWHKEILYALSLGVTVLGAASMGALRAAECHGFGMIGVGEIFRLYRDGVLIDDSDVAQSHAPEELGWTGITEPLVNVRATLDNPALAAQQAGETLRALRTCAEALHFKDRTWRAIVRGAVLPEGLDPTGLLALLLHHRIDQKRRDALDLFAMAEALPDMRTAPPCNWQFQETSLWRQSLDPKARA</sequence>
<dbReference type="EMBL" id="MKIP01000053">
    <property type="protein sequence ID" value="OLP59124.1"/>
    <property type="molecule type" value="Genomic_DNA"/>
</dbReference>
<reference evidence="2 3" key="1">
    <citation type="submission" date="2016-09" db="EMBL/GenBank/DDBJ databases">
        <title>Rhizobium sp. nov., a novel species isolated from the rice rhizosphere.</title>
        <authorList>
            <person name="Zhao J."/>
            <person name="Zhang X."/>
        </authorList>
    </citation>
    <scope>NUCLEOTIDE SEQUENCE [LARGE SCALE GENOMIC DNA]</scope>
    <source>
        <strain evidence="2 3">1.7048</strain>
    </source>
</reference>
<protein>
    <submittedName>
        <fullName evidence="2">Antibiotic resistance protein</fullName>
    </submittedName>
</protein>
<organism evidence="2 3">
    <name type="scientific">Xaviernesmea oryzae</name>
    <dbReference type="NCBI Taxonomy" id="464029"/>
    <lineage>
        <taxon>Bacteria</taxon>
        <taxon>Pseudomonadati</taxon>
        <taxon>Pseudomonadota</taxon>
        <taxon>Alphaproteobacteria</taxon>
        <taxon>Hyphomicrobiales</taxon>
        <taxon>Rhizobiaceae</taxon>
        <taxon>Rhizobium/Agrobacterium group</taxon>
        <taxon>Xaviernesmea</taxon>
    </lineage>
</organism>
<dbReference type="InterPro" id="IPR012924">
    <property type="entry name" value="TfuA_core"/>
</dbReference>
<dbReference type="Pfam" id="PF07812">
    <property type="entry name" value="TfuA"/>
    <property type="match status" value="1"/>
</dbReference>